<dbReference type="GO" id="GO:0006260">
    <property type="term" value="P:DNA replication"/>
    <property type="evidence" value="ECO:0007669"/>
    <property type="project" value="UniProtKB-KW"/>
</dbReference>
<evidence type="ECO:0000259" key="11">
    <source>
        <dbReference type="PROSITE" id="PS51188"/>
    </source>
</evidence>
<feature type="binding site" evidence="8">
    <location>
        <position position="183"/>
    </location>
    <ligand>
        <name>Zn(2+)</name>
        <dbReference type="ChEBI" id="CHEBI:29105"/>
        <label>2</label>
    </ligand>
</feature>
<dbReference type="Gene3D" id="2.60.260.20">
    <property type="entry name" value="Urease metallochaperone UreE, N-terminal domain"/>
    <property type="match status" value="2"/>
</dbReference>
<keyword evidence="2 8" id="KW-0677">Repeat</keyword>
<comment type="caution">
    <text evidence="12">The sequence shown here is derived from an EMBL/GenBank/DDBJ whole genome shotgun (WGS) entry which is preliminary data.</text>
</comment>
<dbReference type="SMART" id="SM00271">
    <property type="entry name" value="DnaJ"/>
    <property type="match status" value="1"/>
</dbReference>
<dbReference type="PANTHER" id="PTHR43096:SF52">
    <property type="entry name" value="DNAJ HOMOLOG 1, MITOCHONDRIAL-RELATED"/>
    <property type="match status" value="1"/>
</dbReference>
<dbReference type="GO" id="GO:0008270">
    <property type="term" value="F:zinc ion binding"/>
    <property type="evidence" value="ECO:0007669"/>
    <property type="project" value="UniProtKB-UniRule"/>
</dbReference>
<feature type="binding site" evidence="8">
    <location>
        <position position="200"/>
    </location>
    <ligand>
        <name>Zn(2+)</name>
        <dbReference type="ChEBI" id="CHEBI:29105"/>
        <label>1</label>
    </ligand>
</feature>
<comment type="similarity">
    <text evidence="6 8">Belongs to the DnaJ family.</text>
</comment>
<keyword evidence="5 8" id="KW-0143">Chaperone</keyword>
<dbReference type="AlphaFoldDB" id="A0A1F5X3S2"/>
<reference evidence="12 13" key="1">
    <citation type="journal article" date="2016" name="Nat. Commun.">
        <title>Thousands of microbial genomes shed light on interconnected biogeochemical processes in an aquifer system.</title>
        <authorList>
            <person name="Anantharaman K."/>
            <person name="Brown C.T."/>
            <person name="Hug L.A."/>
            <person name="Sharon I."/>
            <person name="Castelle C.J."/>
            <person name="Probst A.J."/>
            <person name="Thomas B.C."/>
            <person name="Singh A."/>
            <person name="Wilkins M.J."/>
            <person name="Karaoz U."/>
            <person name="Brodie E.L."/>
            <person name="Williams K.H."/>
            <person name="Hubbard S.S."/>
            <person name="Banfield J.F."/>
        </authorList>
    </citation>
    <scope>NUCLEOTIDE SEQUENCE [LARGE SCALE GENOMIC DNA]</scope>
</reference>
<dbReference type="PRINTS" id="PR00625">
    <property type="entry name" value="JDOMAIN"/>
</dbReference>
<evidence type="ECO:0000313" key="13">
    <source>
        <dbReference type="Proteomes" id="UP000178684"/>
    </source>
</evidence>
<evidence type="ECO:0000256" key="4">
    <source>
        <dbReference type="ARBA" id="ARBA00022833"/>
    </source>
</evidence>
<dbReference type="GO" id="GO:0005737">
    <property type="term" value="C:cytoplasm"/>
    <property type="evidence" value="ECO:0007669"/>
    <property type="project" value="UniProtKB-SubCell"/>
</dbReference>
<dbReference type="SUPFAM" id="SSF49493">
    <property type="entry name" value="HSP40/DnaJ peptide-binding domain"/>
    <property type="match status" value="2"/>
</dbReference>
<evidence type="ECO:0000256" key="6">
    <source>
        <dbReference type="ARBA" id="ARBA00061004"/>
    </source>
</evidence>
<dbReference type="InterPro" id="IPR018253">
    <property type="entry name" value="DnaJ_domain_CS"/>
</dbReference>
<gene>
    <name evidence="8" type="primary">dnaJ</name>
    <name evidence="12" type="ORF">A3B18_00900</name>
</gene>
<dbReference type="CDD" id="cd10719">
    <property type="entry name" value="DnaJ_zf"/>
    <property type="match status" value="1"/>
</dbReference>
<dbReference type="PROSITE" id="PS50076">
    <property type="entry name" value="DNAJ_2"/>
    <property type="match status" value="1"/>
</dbReference>
<dbReference type="Gene3D" id="2.10.230.10">
    <property type="entry name" value="Heat shock protein DnaJ, cysteine-rich domain"/>
    <property type="match status" value="1"/>
</dbReference>
<dbReference type="InterPro" id="IPR001305">
    <property type="entry name" value="HSP_DnaJ_Cys-rich_dom"/>
</dbReference>
<dbReference type="GO" id="GO:0051082">
    <property type="term" value="F:unfolded protein binding"/>
    <property type="evidence" value="ECO:0007669"/>
    <property type="project" value="UniProtKB-UniRule"/>
</dbReference>
<dbReference type="SUPFAM" id="SSF57938">
    <property type="entry name" value="DnaJ/Hsp40 cysteine-rich domain"/>
    <property type="match status" value="1"/>
</dbReference>
<feature type="domain" description="J" evidence="10">
    <location>
        <begin position="4"/>
        <end position="65"/>
    </location>
</feature>
<dbReference type="GO" id="GO:0009408">
    <property type="term" value="P:response to heat"/>
    <property type="evidence" value="ECO:0007669"/>
    <property type="project" value="InterPro"/>
</dbReference>
<dbReference type="GO" id="GO:0005524">
    <property type="term" value="F:ATP binding"/>
    <property type="evidence" value="ECO:0007669"/>
    <property type="project" value="InterPro"/>
</dbReference>
<keyword evidence="8" id="KW-0963">Cytoplasm</keyword>
<feature type="domain" description="CR-type" evidence="11">
    <location>
        <begin position="127"/>
        <end position="209"/>
    </location>
</feature>
<dbReference type="HAMAP" id="MF_01152">
    <property type="entry name" value="DnaJ"/>
    <property type="match status" value="1"/>
</dbReference>
<keyword evidence="4 8" id="KW-0862">Zinc</keyword>
<dbReference type="NCBIfam" id="TIGR02349">
    <property type="entry name" value="DnaJ_bact"/>
    <property type="match status" value="1"/>
</dbReference>
<dbReference type="InterPro" id="IPR036869">
    <property type="entry name" value="J_dom_sf"/>
</dbReference>
<dbReference type="CDD" id="cd10747">
    <property type="entry name" value="DnaJ_C"/>
    <property type="match status" value="1"/>
</dbReference>
<dbReference type="EMBL" id="MFIE01000018">
    <property type="protein sequence ID" value="OGF82516.1"/>
    <property type="molecule type" value="Genomic_DNA"/>
</dbReference>
<evidence type="ECO:0000256" key="5">
    <source>
        <dbReference type="ARBA" id="ARBA00023186"/>
    </source>
</evidence>
<keyword evidence="8" id="KW-0235">DNA replication</keyword>
<evidence type="ECO:0000256" key="2">
    <source>
        <dbReference type="ARBA" id="ARBA00022737"/>
    </source>
</evidence>
<keyword evidence="8" id="KW-0346">Stress response</keyword>
<comment type="caution">
    <text evidence="8">Lacks conserved residue(s) required for the propagation of feature annotation.</text>
</comment>
<dbReference type="FunFam" id="2.10.230.10:FF:000002">
    <property type="entry name" value="Molecular chaperone DnaJ"/>
    <property type="match status" value="1"/>
</dbReference>
<organism evidence="12 13">
    <name type="scientific">Candidatus Giovannonibacteria bacterium RIFCSPLOWO2_01_FULL_46_13</name>
    <dbReference type="NCBI Taxonomy" id="1798352"/>
    <lineage>
        <taxon>Bacteria</taxon>
        <taxon>Candidatus Giovannoniibacteriota</taxon>
    </lineage>
</organism>
<sequence>MAKDYYEILGVARAASKDEVKKAFRKLAHKYHPDKGGDESKFKEINEAYQILSDDKKRAEYDRYGRVFSDGAGHAGAEGFDFGDMNGFDFGEIFEDLFSFGGRGTRVKRGRDISIEVDLNFEESIFGVERRVLLTKVAFCSVCQGSGAEPGTKTKSCQTCNGAGTVKESGRSILGSFMRVVECKKCRATGSIPEELCRNCRGAGVMTKREEVSVKIPPGIRDGEIIKMSGGGEVVAGGIAGDLYIRVNVARHHLFTREGEDLVMDLAIPVSEAILGSERVINAIDGQIKVKIPPGIDSGEFLRIRGRGVPSDEKRRGDLVIRISVKTPKRLSPKAKKLIEELQGEGI</sequence>
<proteinExistence type="inferred from homology"/>
<comment type="function">
    <text evidence="8">Participates actively in the response to hyperosmotic and heat shock by preventing the aggregation of stress-denatured proteins and by disaggregating proteins, also in an autonomous, DnaK-independent fashion. Unfolded proteins bind initially to DnaJ; upon interaction with the DnaJ-bound protein, DnaK hydrolyzes its bound ATP, resulting in the formation of a stable complex. GrpE releases ADP from DnaK; ATP binding to DnaK triggers the release of the substrate protein, thus completing the reaction cycle. Several rounds of ATP-dependent interactions between DnaJ, DnaK and GrpE are required for fully efficient folding. Also involved, together with DnaK and GrpE, in the DNA replication of plasmids through activation of initiation proteins.</text>
</comment>
<keyword evidence="3 8" id="KW-0863">Zinc-finger</keyword>
<comment type="domain">
    <text evidence="8">The J domain is necessary and sufficient to stimulate DnaK ATPase activity. Zinc center 1 plays an important role in the autonomous, DnaK-independent chaperone activity of DnaJ. Zinc center 2 is essential for interaction with DnaK and for DnaJ activity.</text>
</comment>
<protein>
    <recommendedName>
        <fullName evidence="7 8">Chaperone protein DnaJ</fullName>
    </recommendedName>
</protein>
<feature type="binding site" evidence="8">
    <location>
        <position position="197"/>
    </location>
    <ligand>
        <name>Zn(2+)</name>
        <dbReference type="ChEBI" id="CHEBI:29105"/>
        <label>1</label>
    </ligand>
</feature>
<evidence type="ECO:0000256" key="3">
    <source>
        <dbReference type="ARBA" id="ARBA00022771"/>
    </source>
</evidence>
<feature type="zinc finger region" description="CR-type" evidence="9">
    <location>
        <begin position="127"/>
        <end position="209"/>
    </location>
</feature>
<evidence type="ECO:0000256" key="8">
    <source>
        <dbReference type="HAMAP-Rule" id="MF_01152"/>
    </source>
</evidence>
<feature type="binding site" evidence="8">
    <location>
        <position position="143"/>
    </location>
    <ligand>
        <name>Zn(2+)</name>
        <dbReference type="ChEBI" id="CHEBI:29105"/>
        <label>1</label>
    </ligand>
</feature>
<dbReference type="Pfam" id="PF00684">
    <property type="entry name" value="DnaJ_CXXCXGXG"/>
    <property type="match status" value="1"/>
</dbReference>
<dbReference type="PROSITE" id="PS51188">
    <property type="entry name" value="ZF_CR"/>
    <property type="match status" value="1"/>
</dbReference>
<accession>A0A1F5X3S2</accession>
<dbReference type="Gene3D" id="1.10.287.110">
    <property type="entry name" value="DnaJ domain"/>
    <property type="match status" value="1"/>
</dbReference>
<dbReference type="Proteomes" id="UP000178684">
    <property type="component" value="Unassembled WGS sequence"/>
</dbReference>
<feature type="binding site" evidence="8">
    <location>
        <position position="186"/>
    </location>
    <ligand>
        <name>Zn(2+)</name>
        <dbReference type="ChEBI" id="CHEBI:29105"/>
        <label>2</label>
    </ligand>
</feature>
<dbReference type="CDD" id="cd06257">
    <property type="entry name" value="DnaJ"/>
    <property type="match status" value="1"/>
</dbReference>
<evidence type="ECO:0000256" key="9">
    <source>
        <dbReference type="PROSITE-ProRule" id="PRU00546"/>
    </source>
</evidence>
<evidence type="ECO:0000313" key="12">
    <source>
        <dbReference type="EMBL" id="OGF82516.1"/>
    </source>
</evidence>
<feature type="binding site" evidence="8">
    <location>
        <position position="157"/>
    </location>
    <ligand>
        <name>Zn(2+)</name>
        <dbReference type="ChEBI" id="CHEBI:29105"/>
        <label>2</label>
    </ligand>
</feature>
<dbReference type="SUPFAM" id="SSF46565">
    <property type="entry name" value="Chaperone J-domain"/>
    <property type="match status" value="1"/>
</dbReference>
<dbReference type="FunFam" id="2.60.260.20:FF:000005">
    <property type="entry name" value="Chaperone protein dnaJ 1, mitochondrial"/>
    <property type="match status" value="1"/>
</dbReference>
<evidence type="ECO:0000256" key="7">
    <source>
        <dbReference type="ARBA" id="ARBA00067609"/>
    </source>
</evidence>
<feature type="binding site" evidence="8">
    <location>
        <position position="140"/>
    </location>
    <ligand>
        <name>Zn(2+)</name>
        <dbReference type="ChEBI" id="CHEBI:29105"/>
        <label>1</label>
    </ligand>
</feature>
<dbReference type="Pfam" id="PF01556">
    <property type="entry name" value="DnaJ_C"/>
    <property type="match status" value="1"/>
</dbReference>
<feature type="binding site" evidence="8">
    <location>
        <position position="160"/>
    </location>
    <ligand>
        <name>Zn(2+)</name>
        <dbReference type="ChEBI" id="CHEBI:29105"/>
        <label>2</label>
    </ligand>
</feature>
<comment type="subunit">
    <text evidence="8">Homodimer.</text>
</comment>
<dbReference type="GO" id="GO:0042026">
    <property type="term" value="P:protein refolding"/>
    <property type="evidence" value="ECO:0007669"/>
    <property type="project" value="TreeGrafter"/>
</dbReference>
<dbReference type="InterPro" id="IPR008971">
    <property type="entry name" value="HSP40/DnaJ_pept-bd"/>
</dbReference>
<dbReference type="InterPro" id="IPR002939">
    <property type="entry name" value="DnaJ_C"/>
</dbReference>
<evidence type="ECO:0000259" key="10">
    <source>
        <dbReference type="PROSITE" id="PS50076"/>
    </source>
</evidence>
<dbReference type="InterPro" id="IPR012724">
    <property type="entry name" value="DnaJ"/>
</dbReference>
<keyword evidence="1 8" id="KW-0479">Metal-binding</keyword>
<dbReference type="Pfam" id="PF00226">
    <property type="entry name" value="DnaJ"/>
    <property type="match status" value="1"/>
</dbReference>
<comment type="cofactor">
    <cofactor evidence="8">
        <name>Zn(2+)</name>
        <dbReference type="ChEBI" id="CHEBI:29105"/>
    </cofactor>
    <text evidence="8">Binds 2 Zn(2+) ions per monomer.</text>
</comment>
<dbReference type="PANTHER" id="PTHR43096">
    <property type="entry name" value="DNAJ HOMOLOG 1, MITOCHONDRIAL-RELATED"/>
    <property type="match status" value="1"/>
</dbReference>
<dbReference type="NCBIfam" id="NF008035">
    <property type="entry name" value="PRK10767.1"/>
    <property type="match status" value="1"/>
</dbReference>
<name>A0A1F5X3S2_9BACT</name>
<dbReference type="PROSITE" id="PS00636">
    <property type="entry name" value="DNAJ_1"/>
    <property type="match status" value="1"/>
</dbReference>
<dbReference type="InterPro" id="IPR001623">
    <property type="entry name" value="DnaJ_domain"/>
</dbReference>
<comment type="subcellular location">
    <subcellularLocation>
        <location evidence="8">Cytoplasm</location>
    </subcellularLocation>
</comment>
<dbReference type="GO" id="GO:0031072">
    <property type="term" value="F:heat shock protein binding"/>
    <property type="evidence" value="ECO:0007669"/>
    <property type="project" value="InterPro"/>
</dbReference>
<evidence type="ECO:0000256" key="1">
    <source>
        <dbReference type="ARBA" id="ARBA00022723"/>
    </source>
</evidence>
<dbReference type="InterPro" id="IPR036410">
    <property type="entry name" value="HSP_DnaJ_Cys-rich_dom_sf"/>
</dbReference>